<name>A0A9W6EUA0_9FLAO</name>
<comment type="caution">
    <text evidence="1">The sequence shown here is derived from an EMBL/GenBank/DDBJ whole genome shotgun (WGS) entry which is preliminary data.</text>
</comment>
<dbReference type="Proteomes" id="UP001143545">
    <property type="component" value="Unassembled WGS sequence"/>
</dbReference>
<gene>
    <name evidence="1" type="ORF">NBRC110019_04800</name>
</gene>
<protein>
    <recommendedName>
        <fullName evidence="3">GAF domain-containing protein</fullName>
    </recommendedName>
</protein>
<keyword evidence="2" id="KW-1185">Reference proteome</keyword>
<sequence>MKRLEQNMPFKFLISCEKLFLHYENLLNSEDDYTAYKAKYIVDIAKKYPILKDGFDDIALLEELKEPLNVVLRDIFAPTLSSNEMKIAATPLQEVVLYSSDRFNSILEYAGPGFELEIRNMFEVDKYIFGCCAILKSYYKVNVDLARPLYYDIPDKNGIMRNYRITYNGDFIDIQPTDKAIMLTEDMISELLNNYDDIEVWKKYFPRESYIGKGFVISNMFDVTLDNAISELKTNLLALDKSNKLFANNFKEIFKSMFGIPDIKLGFTLYNEEDQSFEKLPFDGVKSMIVCEDNHYDCHSALCDEAYDAIVVRNKYYAVSNIPKAYAERPNVGPFKTLLDGGVKSAILAPISNDGKLLGTIEIGSPRIIELNTINANKLDDVIPYLVVTILRSEAEDKNLIEVIIQQECTSIHESVFWKFEKEAKRFLRDVSAGKSTSFQEIVFEDVFPLYGQIDIKDSSVSRNESTKKDLLIQLNLLNKIFDEVAKQESLPIYDEIKYRIKTFISGLREEYHNDSEQVILDFLQEEIDPVLEHLEVLSSNLNELVRNYHDTLNENGVVYKYRRDYDTSIGTINKVMASIIDEKQVEAQKMFPHYFERYKTDGVEHTMYIGKSIANDKKFSELYLNNLRLWQLQVMCDMENEFYRLQPELAFKMKAASLILVHSTTISIRFRLDEHKFDVDGTYNARYEVIKKRLDKSLIKGTNERVTQEGKMAIVYGSKKDEHEYMRYVKLLQVQKYISENVEIVELESLQGVSGLKAIRVELLYTSKDRLNQYFTLNELSDIKTKETIKTFRLG</sequence>
<evidence type="ECO:0000313" key="1">
    <source>
        <dbReference type="EMBL" id="GLB51441.1"/>
    </source>
</evidence>
<proteinExistence type="predicted"/>
<reference evidence="1" key="1">
    <citation type="submission" date="2022-07" db="EMBL/GenBank/DDBJ databases">
        <title>Taxonomy of Novel Oxalotrophic and Methylotrophic Bacteria.</title>
        <authorList>
            <person name="Sahin N."/>
            <person name="Tani A."/>
        </authorList>
    </citation>
    <scope>NUCLEOTIDE SEQUENCE</scope>
    <source>
        <strain evidence="1">AM327</strain>
    </source>
</reference>
<evidence type="ECO:0008006" key="3">
    <source>
        <dbReference type="Google" id="ProtNLM"/>
    </source>
</evidence>
<dbReference type="AlphaFoldDB" id="A0A9W6EUA0"/>
<accession>A0A9W6EUA0</accession>
<organism evidence="1 2">
    <name type="scientific">Neptunitalea chrysea</name>
    <dbReference type="NCBI Taxonomy" id="1647581"/>
    <lineage>
        <taxon>Bacteria</taxon>
        <taxon>Pseudomonadati</taxon>
        <taxon>Bacteroidota</taxon>
        <taxon>Flavobacteriia</taxon>
        <taxon>Flavobacteriales</taxon>
        <taxon>Flavobacteriaceae</taxon>
        <taxon>Neptunitalea</taxon>
    </lineage>
</organism>
<evidence type="ECO:0000313" key="2">
    <source>
        <dbReference type="Proteomes" id="UP001143545"/>
    </source>
</evidence>
<dbReference type="RefSeq" id="WP_281751990.1">
    <property type="nucleotide sequence ID" value="NZ_BRVP01000003.1"/>
</dbReference>
<dbReference type="EMBL" id="BRVP01000003">
    <property type="protein sequence ID" value="GLB51441.1"/>
    <property type="molecule type" value="Genomic_DNA"/>
</dbReference>